<dbReference type="SUPFAM" id="SSF48452">
    <property type="entry name" value="TPR-like"/>
    <property type="match status" value="2"/>
</dbReference>
<dbReference type="PROSITE" id="PS00622">
    <property type="entry name" value="HTH_LUXR_1"/>
    <property type="match status" value="1"/>
</dbReference>
<dbReference type="SMART" id="SM00421">
    <property type="entry name" value="HTH_LUXR"/>
    <property type="match status" value="1"/>
</dbReference>
<name>A0A2P7ATW2_9HYPH</name>
<evidence type="ECO:0000313" key="6">
    <source>
        <dbReference type="Proteomes" id="UP000241444"/>
    </source>
</evidence>
<dbReference type="PRINTS" id="PR00038">
    <property type="entry name" value="HTHLUXR"/>
</dbReference>
<keyword evidence="3" id="KW-0804">Transcription</keyword>
<dbReference type="InterPro" id="IPR000792">
    <property type="entry name" value="Tscrpt_reg_LuxR_C"/>
</dbReference>
<organism evidence="5 6">
    <name type="scientific">Phyllobacterium brassicacearum</name>
    <dbReference type="NCBI Taxonomy" id="314235"/>
    <lineage>
        <taxon>Bacteria</taxon>
        <taxon>Pseudomonadati</taxon>
        <taxon>Pseudomonadota</taxon>
        <taxon>Alphaproteobacteria</taxon>
        <taxon>Hyphomicrobiales</taxon>
        <taxon>Phyllobacteriaceae</taxon>
        <taxon>Phyllobacterium</taxon>
    </lineage>
</organism>
<protein>
    <submittedName>
        <fullName evidence="5">Helix-turn-helix transcriptional regulator</fullName>
    </submittedName>
</protein>
<dbReference type="Gene3D" id="1.25.40.10">
    <property type="entry name" value="Tetratricopeptide repeat domain"/>
    <property type="match status" value="1"/>
</dbReference>
<dbReference type="GO" id="GO:0003677">
    <property type="term" value="F:DNA binding"/>
    <property type="evidence" value="ECO:0007669"/>
    <property type="project" value="UniProtKB-KW"/>
</dbReference>
<dbReference type="PROSITE" id="PS50043">
    <property type="entry name" value="HTH_LUXR_2"/>
    <property type="match status" value="1"/>
</dbReference>
<evidence type="ECO:0000259" key="4">
    <source>
        <dbReference type="PROSITE" id="PS50043"/>
    </source>
</evidence>
<keyword evidence="1" id="KW-0805">Transcription regulation</keyword>
<keyword evidence="2" id="KW-0238">DNA-binding</keyword>
<feature type="domain" description="HTH luxR-type" evidence="4">
    <location>
        <begin position="492"/>
        <end position="557"/>
    </location>
</feature>
<evidence type="ECO:0000256" key="1">
    <source>
        <dbReference type="ARBA" id="ARBA00023015"/>
    </source>
</evidence>
<keyword evidence="6" id="KW-1185">Reference proteome</keyword>
<comment type="caution">
    <text evidence="5">The sequence shown here is derived from an EMBL/GenBank/DDBJ whole genome shotgun (WGS) entry which is preliminary data.</text>
</comment>
<gene>
    <name evidence="5" type="ORF">CU102_27955</name>
</gene>
<dbReference type="PANTHER" id="PTHR44688:SF16">
    <property type="entry name" value="DNA-BINDING TRANSCRIPTIONAL ACTIVATOR DEVR_DOSR"/>
    <property type="match status" value="1"/>
</dbReference>
<dbReference type="Gene3D" id="1.10.10.10">
    <property type="entry name" value="Winged helix-like DNA-binding domain superfamily/Winged helix DNA-binding domain"/>
    <property type="match status" value="1"/>
</dbReference>
<dbReference type="InterPro" id="IPR011990">
    <property type="entry name" value="TPR-like_helical_dom_sf"/>
</dbReference>
<dbReference type="InterPro" id="IPR016032">
    <property type="entry name" value="Sig_transdc_resp-reg_C-effctor"/>
</dbReference>
<dbReference type="PANTHER" id="PTHR44688">
    <property type="entry name" value="DNA-BINDING TRANSCRIPTIONAL ACTIVATOR DEVR_DOSR"/>
    <property type="match status" value="1"/>
</dbReference>
<dbReference type="SUPFAM" id="SSF46894">
    <property type="entry name" value="C-terminal effector domain of the bipartite response regulators"/>
    <property type="match status" value="1"/>
</dbReference>
<proteinExistence type="predicted"/>
<sequence>MSDDDGRYKPGASFPDVVDPLRHARECYGRREWADAFDAFSLAESAAPLAGDDLELLAMSAYLADRDEKYLAALERAYQAHLASDQCLSAVRCAFWLGLRLLFRGETAHGAGWFARARRLLDGEKRDCVEQGYMLLPTAEQEVEGGNFETAYSLATDAAAIGDRFGDADLVACARHLQGRALIRQGKIDEGLRFLDEVMVAASAHELSPIMTGLIYCSVIDACQQIWELGRVREWTSDLAEWCDAQPQMVAFSGICLVHRAEIMRINGAWQKAIGEAQRAYQRFSCRDRQKAAAAALYQQAEVHRLRGEFGLAEEAYRNAGQWGWDPQPGLALLRMAQGRIDDAVAGIRRKVAATPDQLDRARVLPAHVEITLAAGDIQEARGACSELSETAEWFGTSVLSAMAAETRGALELAEGDMGAALLSLRPACTVWQDLGAPYAAARVRVLIGMACRALGDSDGAEIELSAARAVFLQLGAKPDLAHVDKFARLAPSDRQSGLTAREIQVLRLIAAGKSNKIIARELSLSEKTINRHASNIFNKLDVPTRAAATAYAYEHGLI</sequence>
<reference evidence="6" key="1">
    <citation type="submission" date="2017-11" db="EMBL/GenBank/DDBJ databases">
        <authorList>
            <person name="Kuznetsova I."/>
            <person name="Sazanova A."/>
            <person name="Chirak E."/>
            <person name="Safronova V."/>
            <person name="Willems A."/>
        </authorList>
    </citation>
    <scope>NUCLEOTIDE SEQUENCE [LARGE SCALE GENOMIC DNA]</scope>
    <source>
        <strain evidence="6">STM 196</strain>
    </source>
</reference>
<dbReference type="GO" id="GO:0006355">
    <property type="term" value="P:regulation of DNA-templated transcription"/>
    <property type="evidence" value="ECO:0007669"/>
    <property type="project" value="InterPro"/>
</dbReference>
<evidence type="ECO:0000256" key="2">
    <source>
        <dbReference type="ARBA" id="ARBA00023125"/>
    </source>
</evidence>
<dbReference type="AlphaFoldDB" id="A0A2P7ATW2"/>
<dbReference type="CDD" id="cd06170">
    <property type="entry name" value="LuxR_C_like"/>
    <property type="match status" value="1"/>
</dbReference>
<accession>A0A2P7ATW2</accession>
<evidence type="ECO:0000313" key="5">
    <source>
        <dbReference type="EMBL" id="PSH57650.1"/>
    </source>
</evidence>
<dbReference type="OrthoDB" id="9808843at2"/>
<dbReference type="EMBL" id="PGGO01000050">
    <property type="protein sequence ID" value="PSH57650.1"/>
    <property type="molecule type" value="Genomic_DNA"/>
</dbReference>
<evidence type="ECO:0000256" key="3">
    <source>
        <dbReference type="ARBA" id="ARBA00023163"/>
    </source>
</evidence>
<dbReference type="InterPro" id="IPR036388">
    <property type="entry name" value="WH-like_DNA-bd_sf"/>
</dbReference>
<dbReference type="Proteomes" id="UP000241444">
    <property type="component" value="Unassembled WGS sequence"/>
</dbReference>
<dbReference type="Pfam" id="PF00196">
    <property type="entry name" value="GerE"/>
    <property type="match status" value="1"/>
</dbReference>